<dbReference type="GO" id="GO:0032259">
    <property type="term" value="P:methylation"/>
    <property type="evidence" value="ECO:0007669"/>
    <property type="project" value="UniProtKB-KW"/>
</dbReference>
<dbReference type="InterPro" id="IPR006342">
    <property type="entry name" value="FkbM_mtfrase"/>
</dbReference>
<dbReference type="SUPFAM" id="SSF53335">
    <property type="entry name" value="S-adenosyl-L-methionine-dependent methyltransferases"/>
    <property type="match status" value="1"/>
</dbReference>
<dbReference type="NCBIfam" id="TIGR01444">
    <property type="entry name" value="fkbM_fam"/>
    <property type="match status" value="1"/>
</dbReference>
<evidence type="ECO:0000313" key="2">
    <source>
        <dbReference type="EMBL" id="HGQ85351.1"/>
    </source>
</evidence>
<organism evidence="2">
    <name type="scientific">Thermodesulfobacterium geofontis</name>
    <dbReference type="NCBI Taxonomy" id="1295609"/>
    <lineage>
        <taxon>Bacteria</taxon>
        <taxon>Pseudomonadati</taxon>
        <taxon>Thermodesulfobacteriota</taxon>
        <taxon>Thermodesulfobacteria</taxon>
        <taxon>Thermodesulfobacteriales</taxon>
        <taxon>Thermodesulfobacteriaceae</taxon>
        <taxon>Thermodesulfobacterium</taxon>
    </lineage>
</organism>
<keyword evidence="2" id="KW-0489">Methyltransferase</keyword>
<dbReference type="PANTHER" id="PTHR34203">
    <property type="entry name" value="METHYLTRANSFERASE, FKBM FAMILY PROTEIN"/>
    <property type="match status" value="1"/>
</dbReference>
<name>A0A7C4JQI8_9BACT</name>
<dbReference type="AlphaFoldDB" id="A0A7C4JQI8"/>
<dbReference type="InterPro" id="IPR052514">
    <property type="entry name" value="SAM-dependent_MTase"/>
</dbReference>
<keyword evidence="2" id="KW-0808">Transferase</keyword>
<protein>
    <submittedName>
        <fullName evidence="2">FkbM family methyltransferase</fullName>
    </submittedName>
</protein>
<dbReference type="GO" id="GO:0008168">
    <property type="term" value="F:methyltransferase activity"/>
    <property type="evidence" value="ECO:0007669"/>
    <property type="project" value="UniProtKB-KW"/>
</dbReference>
<dbReference type="PANTHER" id="PTHR34203:SF15">
    <property type="entry name" value="SLL1173 PROTEIN"/>
    <property type="match status" value="1"/>
</dbReference>
<dbReference type="Pfam" id="PF05050">
    <property type="entry name" value="Methyltransf_21"/>
    <property type="match status" value="1"/>
</dbReference>
<accession>A0A7C4JQI8</accession>
<dbReference type="InterPro" id="IPR029063">
    <property type="entry name" value="SAM-dependent_MTases_sf"/>
</dbReference>
<dbReference type="EMBL" id="DSZN01000058">
    <property type="protein sequence ID" value="HGQ85351.1"/>
    <property type="molecule type" value="Genomic_DNA"/>
</dbReference>
<gene>
    <name evidence="2" type="ORF">ENT66_03035</name>
</gene>
<dbReference type="Gene3D" id="3.40.50.150">
    <property type="entry name" value="Vaccinia Virus protein VP39"/>
    <property type="match status" value="1"/>
</dbReference>
<sequence>MKNSIIARKIIAIESHPKNFDLLAKNLIINNIKNVKPFKFALTDRDGSLVLYGSGGSASIKEDFNNEEKHLVNTTTLDNICRKFKKIDLIKIDVEGAEDLVLKGGETILDRTREIILEVHNRYVMKENIVKFLIKKGFDIREMSSRIEETSILFCRKNKASIREKKQ</sequence>
<proteinExistence type="predicted"/>
<evidence type="ECO:0000259" key="1">
    <source>
        <dbReference type="Pfam" id="PF05050"/>
    </source>
</evidence>
<comment type="caution">
    <text evidence="2">The sequence shown here is derived from an EMBL/GenBank/DDBJ whole genome shotgun (WGS) entry which is preliminary data.</text>
</comment>
<reference evidence="2" key="1">
    <citation type="journal article" date="2020" name="mSystems">
        <title>Genome- and Community-Level Interaction Insights into Carbon Utilization and Element Cycling Functions of Hydrothermarchaeota in Hydrothermal Sediment.</title>
        <authorList>
            <person name="Zhou Z."/>
            <person name="Liu Y."/>
            <person name="Xu W."/>
            <person name="Pan J."/>
            <person name="Luo Z.H."/>
            <person name="Li M."/>
        </authorList>
    </citation>
    <scope>NUCLEOTIDE SEQUENCE [LARGE SCALE GENOMIC DNA]</scope>
    <source>
        <strain evidence="2">SpSt-6</strain>
    </source>
</reference>
<feature type="domain" description="Methyltransferase FkbM" evidence="1">
    <location>
        <begin position="9"/>
        <end position="139"/>
    </location>
</feature>